<organism evidence="1 2">
    <name type="scientific">Microvirga aerophila</name>
    <dbReference type="NCBI Taxonomy" id="670291"/>
    <lineage>
        <taxon>Bacteria</taxon>
        <taxon>Pseudomonadati</taxon>
        <taxon>Pseudomonadota</taxon>
        <taxon>Alphaproteobacteria</taxon>
        <taxon>Hyphomicrobiales</taxon>
        <taxon>Methylobacteriaceae</taxon>
        <taxon>Microvirga</taxon>
    </lineage>
</organism>
<gene>
    <name evidence="1" type="ORF">MAE02_56650</name>
</gene>
<name>A0A512C184_9HYPH</name>
<protein>
    <submittedName>
        <fullName evidence="1">Uncharacterized protein</fullName>
    </submittedName>
</protein>
<dbReference type="AlphaFoldDB" id="A0A512C184"/>
<accession>A0A512C184</accession>
<comment type="caution">
    <text evidence="1">The sequence shown here is derived from an EMBL/GenBank/DDBJ whole genome shotgun (WGS) entry which is preliminary data.</text>
</comment>
<dbReference type="RefSeq" id="WP_114184654.1">
    <property type="nucleotide sequence ID" value="NZ_BJYU01000140.1"/>
</dbReference>
<reference evidence="1 2" key="1">
    <citation type="submission" date="2019-07" db="EMBL/GenBank/DDBJ databases">
        <title>Whole genome shotgun sequence of Microvirga aerophila NBRC 106136.</title>
        <authorList>
            <person name="Hosoyama A."/>
            <person name="Uohara A."/>
            <person name="Ohji S."/>
            <person name="Ichikawa N."/>
        </authorList>
    </citation>
    <scope>NUCLEOTIDE SEQUENCE [LARGE SCALE GENOMIC DNA]</scope>
    <source>
        <strain evidence="1 2">NBRC 106136</strain>
    </source>
</reference>
<proteinExistence type="predicted"/>
<keyword evidence="2" id="KW-1185">Reference proteome</keyword>
<evidence type="ECO:0000313" key="2">
    <source>
        <dbReference type="Proteomes" id="UP000321085"/>
    </source>
</evidence>
<dbReference type="OrthoDB" id="8019461at2"/>
<dbReference type="EMBL" id="BJYU01000140">
    <property type="protein sequence ID" value="GEO17969.1"/>
    <property type="molecule type" value="Genomic_DNA"/>
</dbReference>
<sequence length="139" mass="15035">MTPKTFAETIDNRLGSIELAVDAIAKESSEAELQKLRVLVVDVMSWLGRDPGVEAAADDLYAAASALVVDSSVGSQPLARKLRLLKDASMRFRIRLLGAAERRAPKELPTPADVPSVYVARGALGNVWQGFDWSQGRLS</sequence>
<evidence type="ECO:0000313" key="1">
    <source>
        <dbReference type="EMBL" id="GEO17969.1"/>
    </source>
</evidence>
<dbReference type="Proteomes" id="UP000321085">
    <property type="component" value="Unassembled WGS sequence"/>
</dbReference>